<name>A0A1Y2IPP7_TRAC3</name>
<proteinExistence type="predicted"/>
<accession>A0A1Y2IPP7</accession>
<dbReference type="OrthoDB" id="10266058at2759"/>
<protein>
    <submittedName>
        <fullName evidence="2">Uncharacterized protein</fullName>
    </submittedName>
</protein>
<feature type="compositionally biased region" description="Basic and acidic residues" evidence="1">
    <location>
        <begin position="83"/>
        <end position="181"/>
    </location>
</feature>
<dbReference type="AlphaFoldDB" id="A0A1Y2IPP7"/>
<sequence length="250" mass="29210">MPFRTPIPTAPHRPPQCLCAAVKEIMPVIAGIPPRLYVLTESGLLAASAFTHAALSPAERYGDRHHSSRDHDRGDRDRRHRDDHRDRDRERDRERYESRRHSERDGGHRDPRDRDRERYGRGREDYEEYARRHRDDDRRRERRGGDDEQPHGHRRPPRDDDRGERRGRGRNREMGTPERRSPTPPDAVPLSQRKRKASGWDVHAPGYEQYTAMQAKQTGECDDPLVTLRLSLFKPAFVVAHSLACITMDL</sequence>
<reference evidence="2 3" key="1">
    <citation type="journal article" date="2015" name="Biotechnol. Biofuels">
        <title>Enhanced degradation of softwood versus hardwood by the white-rot fungus Pycnoporus coccineus.</title>
        <authorList>
            <person name="Couturier M."/>
            <person name="Navarro D."/>
            <person name="Chevret D."/>
            <person name="Henrissat B."/>
            <person name="Piumi F."/>
            <person name="Ruiz-Duenas F.J."/>
            <person name="Martinez A.T."/>
            <person name="Grigoriev I.V."/>
            <person name="Riley R."/>
            <person name="Lipzen A."/>
            <person name="Berrin J.G."/>
            <person name="Master E.R."/>
            <person name="Rosso M.N."/>
        </authorList>
    </citation>
    <scope>NUCLEOTIDE SEQUENCE [LARGE SCALE GENOMIC DNA]</scope>
    <source>
        <strain evidence="2 3">BRFM310</strain>
    </source>
</reference>
<feature type="region of interest" description="Disordered" evidence="1">
    <location>
        <begin position="58"/>
        <end position="198"/>
    </location>
</feature>
<dbReference type="STRING" id="1353009.A0A1Y2IPP7"/>
<evidence type="ECO:0000313" key="2">
    <source>
        <dbReference type="EMBL" id="OSD03088.1"/>
    </source>
</evidence>
<feature type="compositionally biased region" description="Basic and acidic residues" evidence="1">
    <location>
        <begin position="60"/>
        <end position="77"/>
    </location>
</feature>
<dbReference type="Proteomes" id="UP000193067">
    <property type="component" value="Unassembled WGS sequence"/>
</dbReference>
<dbReference type="EMBL" id="KZ084102">
    <property type="protein sequence ID" value="OSD03088.1"/>
    <property type="molecule type" value="Genomic_DNA"/>
</dbReference>
<evidence type="ECO:0000313" key="3">
    <source>
        <dbReference type="Proteomes" id="UP000193067"/>
    </source>
</evidence>
<organism evidence="2 3">
    <name type="scientific">Trametes coccinea (strain BRFM310)</name>
    <name type="common">Pycnoporus coccineus</name>
    <dbReference type="NCBI Taxonomy" id="1353009"/>
    <lineage>
        <taxon>Eukaryota</taxon>
        <taxon>Fungi</taxon>
        <taxon>Dikarya</taxon>
        <taxon>Basidiomycota</taxon>
        <taxon>Agaricomycotina</taxon>
        <taxon>Agaricomycetes</taxon>
        <taxon>Polyporales</taxon>
        <taxon>Polyporaceae</taxon>
        <taxon>Trametes</taxon>
    </lineage>
</organism>
<evidence type="ECO:0000256" key="1">
    <source>
        <dbReference type="SAM" id="MobiDB-lite"/>
    </source>
</evidence>
<keyword evidence="3" id="KW-1185">Reference proteome</keyword>
<gene>
    <name evidence="2" type="ORF">PYCCODRAFT_292085</name>
</gene>